<dbReference type="SUPFAM" id="SSF53822">
    <property type="entry name" value="Periplasmic binding protein-like I"/>
    <property type="match status" value="1"/>
</dbReference>
<dbReference type="PROSITE" id="PS50932">
    <property type="entry name" value="HTH_LACI_2"/>
    <property type="match status" value="1"/>
</dbReference>
<keyword evidence="7" id="KW-1185">Reference proteome</keyword>
<dbReference type="Proteomes" id="UP000076023">
    <property type="component" value="Unassembled WGS sequence"/>
</dbReference>
<gene>
    <name evidence="6" type="ORF">TSACC_130</name>
</gene>
<dbReference type="RefSeq" id="WP_084400070.1">
    <property type="nucleotide sequence ID" value="NZ_BDCO01000001.1"/>
</dbReference>
<dbReference type="PANTHER" id="PTHR30146:SF148">
    <property type="entry name" value="HTH-TYPE TRANSCRIPTIONAL REPRESSOR PURR-RELATED"/>
    <property type="match status" value="1"/>
</dbReference>
<evidence type="ECO:0000256" key="4">
    <source>
        <dbReference type="ARBA" id="ARBA00023163"/>
    </source>
</evidence>
<keyword evidence="4" id="KW-0804">Transcription</keyword>
<dbReference type="InParanoid" id="A0A146G1U2"/>
<evidence type="ECO:0000313" key="7">
    <source>
        <dbReference type="Proteomes" id="UP000076023"/>
    </source>
</evidence>
<keyword evidence="1" id="KW-0678">Repressor</keyword>
<dbReference type="Gene3D" id="1.10.260.40">
    <property type="entry name" value="lambda repressor-like DNA-binding domains"/>
    <property type="match status" value="1"/>
</dbReference>
<dbReference type="AlphaFoldDB" id="A0A146G1U2"/>
<dbReference type="InterPro" id="IPR000843">
    <property type="entry name" value="HTH_LacI"/>
</dbReference>
<dbReference type="GO" id="GO:0000976">
    <property type="term" value="F:transcription cis-regulatory region binding"/>
    <property type="evidence" value="ECO:0007669"/>
    <property type="project" value="TreeGrafter"/>
</dbReference>
<evidence type="ECO:0000259" key="5">
    <source>
        <dbReference type="PROSITE" id="PS50932"/>
    </source>
</evidence>
<name>A0A146G1U2_TERSA</name>
<dbReference type="InterPro" id="IPR028082">
    <property type="entry name" value="Peripla_BP_I"/>
</dbReference>
<dbReference type="SMART" id="SM00354">
    <property type="entry name" value="HTH_LACI"/>
    <property type="match status" value="1"/>
</dbReference>
<dbReference type="STRING" id="690879.TSACC_130"/>
<dbReference type="InterPro" id="IPR010982">
    <property type="entry name" value="Lambda_DNA-bd_dom_sf"/>
</dbReference>
<dbReference type="PANTHER" id="PTHR30146">
    <property type="entry name" value="LACI-RELATED TRANSCRIPTIONAL REPRESSOR"/>
    <property type="match status" value="1"/>
</dbReference>
<evidence type="ECO:0000256" key="2">
    <source>
        <dbReference type="ARBA" id="ARBA00023015"/>
    </source>
</evidence>
<feature type="domain" description="HTH lacI-type" evidence="5">
    <location>
        <begin position="12"/>
        <end position="66"/>
    </location>
</feature>
<dbReference type="GO" id="GO:0003700">
    <property type="term" value="F:DNA-binding transcription factor activity"/>
    <property type="evidence" value="ECO:0007669"/>
    <property type="project" value="TreeGrafter"/>
</dbReference>
<dbReference type="Pfam" id="PF00356">
    <property type="entry name" value="LacI"/>
    <property type="match status" value="1"/>
</dbReference>
<evidence type="ECO:0000256" key="1">
    <source>
        <dbReference type="ARBA" id="ARBA00022491"/>
    </source>
</evidence>
<keyword evidence="2" id="KW-0805">Transcription regulation</keyword>
<dbReference type="CDD" id="cd01392">
    <property type="entry name" value="HTH_LacI"/>
    <property type="match status" value="1"/>
</dbReference>
<evidence type="ECO:0000256" key="3">
    <source>
        <dbReference type="ARBA" id="ARBA00023125"/>
    </source>
</evidence>
<dbReference type="Gene3D" id="3.40.50.2300">
    <property type="match status" value="2"/>
</dbReference>
<proteinExistence type="predicted"/>
<reference evidence="7" key="1">
    <citation type="journal article" date="2017" name="Genome Announc.">
        <title>Draft Genome Sequence of Terrimicrobium sacchariphilum NM-5T, a Facultative Anaerobic Soil Bacterium of the Class Spartobacteria.</title>
        <authorList>
            <person name="Qiu Y.L."/>
            <person name="Tourlousse D.M."/>
            <person name="Matsuura N."/>
            <person name="Ohashi A."/>
            <person name="Sekiguchi Y."/>
        </authorList>
    </citation>
    <scope>NUCLEOTIDE SEQUENCE [LARGE SCALE GENOMIC DNA]</scope>
    <source>
        <strain evidence="7">NM-5</strain>
    </source>
</reference>
<protein>
    <submittedName>
        <fullName evidence="6">LacI family transcriptional regulator</fullName>
    </submittedName>
</protein>
<comment type="caution">
    <text evidence="6">The sequence shown here is derived from an EMBL/GenBank/DDBJ whole genome shotgun (WGS) entry which is preliminary data.</text>
</comment>
<organism evidence="6 7">
    <name type="scientific">Terrimicrobium sacchariphilum</name>
    <dbReference type="NCBI Taxonomy" id="690879"/>
    <lineage>
        <taxon>Bacteria</taxon>
        <taxon>Pseudomonadati</taxon>
        <taxon>Verrucomicrobiota</taxon>
        <taxon>Terrimicrobiia</taxon>
        <taxon>Terrimicrobiales</taxon>
        <taxon>Terrimicrobiaceae</taxon>
        <taxon>Terrimicrobium</taxon>
    </lineage>
</organism>
<evidence type="ECO:0000313" key="6">
    <source>
        <dbReference type="EMBL" id="GAT31482.1"/>
    </source>
</evidence>
<keyword evidence="3" id="KW-0238">DNA-binding</keyword>
<accession>A0A146G1U2</accession>
<dbReference type="EMBL" id="BDCO01000001">
    <property type="protein sequence ID" value="GAT31482.1"/>
    <property type="molecule type" value="Genomic_DNA"/>
</dbReference>
<sequence>MKPPASRQLPSPTQNAVAAKAGVARSTVSRALKNHPSIPEATRLHILRVAEEMGYRENPYVTANMQRVRGAHGTRSQAIIAFLTPYSLEHWYQKVLSYRKIYESARERAFHLGFELDPISLIDQSLDSRRCNDILVARGVDGVLVAPFENPFIRLRLDWTRFSIATLGFVHVRPRFSYAAANHYYNVSLVLRKLHRLGYRRIGLALPERANRYAQGTFEAAYRLYSGAQPACDRLPHFAPEDLTDWNSVKFMKWFHKNKPEVVVCLTKDVRGWLVDAGLDIPGDVGLATLSRHGAESDWSGVDQHSELVGAAGVQIIAEQLTLNQRGVPPYPRATFVEGEWAAGWTTRRLSR</sequence>
<dbReference type="OrthoDB" id="667031at2"/>
<dbReference type="SUPFAM" id="SSF47413">
    <property type="entry name" value="lambda repressor-like DNA-binding domains"/>
    <property type="match status" value="1"/>
</dbReference>